<reference evidence="2" key="1">
    <citation type="submission" date="2023-04" db="EMBL/GenBank/DDBJ databases">
        <authorList>
            <person name="Vijverberg K."/>
            <person name="Xiong W."/>
            <person name="Schranz E."/>
        </authorList>
    </citation>
    <scope>NUCLEOTIDE SEQUENCE</scope>
</reference>
<feature type="compositionally biased region" description="Basic and acidic residues" evidence="1">
    <location>
        <begin position="151"/>
        <end position="161"/>
    </location>
</feature>
<gene>
    <name evidence="2" type="ORF">LSALG_LOCUS10164</name>
</gene>
<proteinExistence type="predicted"/>
<evidence type="ECO:0000256" key="1">
    <source>
        <dbReference type="SAM" id="MobiDB-lite"/>
    </source>
</evidence>
<sequence length="188" mass="20837">MAKKISKKKKKTKKRQSVIPRKSSKEEDMPETPEPEPIIESTSRANTIVIQPKVSSAKLSHEEVRTSDISANISDTGVYVIMGEGDLSKEITQPPQGTPVTVSFEPITSTFVSLPSFIIPTTSPIDSPTFQNTIDQPFTSIFSSQSTDPPKANDEYDKEEGGFGGTFKDMVFDEEEEDFPNHMLMSMK</sequence>
<accession>A0AA35VUA7</accession>
<feature type="compositionally biased region" description="Basic residues" evidence="1">
    <location>
        <begin position="1"/>
        <end position="16"/>
    </location>
</feature>
<dbReference type="AlphaFoldDB" id="A0AA35VUA7"/>
<feature type="region of interest" description="Disordered" evidence="1">
    <location>
        <begin position="140"/>
        <end position="166"/>
    </location>
</feature>
<evidence type="ECO:0000313" key="3">
    <source>
        <dbReference type="Proteomes" id="UP001177003"/>
    </source>
</evidence>
<organism evidence="2 3">
    <name type="scientific">Lactuca saligna</name>
    <name type="common">Willowleaf lettuce</name>
    <dbReference type="NCBI Taxonomy" id="75948"/>
    <lineage>
        <taxon>Eukaryota</taxon>
        <taxon>Viridiplantae</taxon>
        <taxon>Streptophyta</taxon>
        <taxon>Embryophyta</taxon>
        <taxon>Tracheophyta</taxon>
        <taxon>Spermatophyta</taxon>
        <taxon>Magnoliopsida</taxon>
        <taxon>eudicotyledons</taxon>
        <taxon>Gunneridae</taxon>
        <taxon>Pentapetalae</taxon>
        <taxon>asterids</taxon>
        <taxon>campanulids</taxon>
        <taxon>Asterales</taxon>
        <taxon>Asteraceae</taxon>
        <taxon>Cichorioideae</taxon>
        <taxon>Cichorieae</taxon>
        <taxon>Lactucinae</taxon>
        <taxon>Lactuca</taxon>
    </lineage>
</organism>
<dbReference type="EMBL" id="OX465077">
    <property type="protein sequence ID" value="CAI9269812.1"/>
    <property type="molecule type" value="Genomic_DNA"/>
</dbReference>
<keyword evidence="3" id="KW-1185">Reference proteome</keyword>
<name>A0AA35VUA7_LACSI</name>
<feature type="region of interest" description="Disordered" evidence="1">
    <location>
        <begin position="1"/>
        <end position="46"/>
    </location>
</feature>
<evidence type="ECO:0000313" key="2">
    <source>
        <dbReference type="EMBL" id="CAI9269812.1"/>
    </source>
</evidence>
<dbReference type="Proteomes" id="UP001177003">
    <property type="component" value="Chromosome 1"/>
</dbReference>
<protein>
    <submittedName>
        <fullName evidence="2">Uncharacterized protein</fullName>
    </submittedName>
</protein>